<accession>A0A2B4REW0</accession>
<dbReference type="EMBL" id="LSMT01000715">
    <property type="protein sequence ID" value="PFX14877.1"/>
    <property type="molecule type" value="Genomic_DNA"/>
</dbReference>
<gene>
    <name evidence="2" type="ORF">AWC38_SpisGene20934</name>
</gene>
<feature type="compositionally biased region" description="Basic and acidic residues" evidence="1">
    <location>
        <begin position="364"/>
        <end position="380"/>
    </location>
</feature>
<evidence type="ECO:0000256" key="1">
    <source>
        <dbReference type="SAM" id="MobiDB-lite"/>
    </source>
</evidence>
<dbReference type="AlphaFoldDB" id="A0A2B4REW0"/>
<dbReference type="Gene3D" id="1.10.287.1490">
    <property type="match status" value="1"/>
</dbReference>
<proteinExistence type="predicted"/>
<keyword evidence="3" id="KW-1185">Reference proteome</keyword>
<feature type="compositionally biased region" description="Basic and acidic residues" evidence="1">
    <location>
        <begin position="340"/>
        <end position="355"/>
    </location>
</feature>
<name>A0A2B4REW0_STYPI</name>
<comment type="caution">
    <text evidence="2">The sequence shown here is derived from an EMBL/GenBank/DDBJ whole genome shotgun (WGS) entry which is preliminary data.</text>
</comment>
<evidence type="ECO:0000313" key="2">
    <source>
        <dbReference type="EMBL" id="PFX14877.1"/>
    </source>
</evidence>
<dbReference type="OrthoDB" id="5980147at2759"/>
<evidence type="ECO:0000313" key="3">
    <source>
        <dbReference type="Proteomes" id="UP000225706"/>
    </source>
</evidence>
<sequence>MKLRGNPIKRSASYNGFSLALPNDIVELNVVDSSPDSSAYFMDWSPVVRKQVGCPLPIRSPNHALDCSVSNRFRDRLQGVENSDVSLTELSDALSGSDVWQEELILRLRRQEAAIEKDKARLEEEIKTLQLKLELEEDLRRNDKECMDILRSHISKLEGKLQSSEKKIRELEHEKQRLEVNSAVLPATKPGEFTLLKARLDASTATIHALEADLKRIKGEKATLEGQGKEYQDMLIKLEHQLRSANKELQRRENRVNELVEERRSLEDFQIKARSLQRKDQKSSYALQIQIVNLQEKLEMSSRTNEELKSEKEKLEAKIKQLENKVKELEGSYRSKLEQTMERLKRQKSHAEDNPFKGINGCLQRDHQPSSSEKSADSQELKQQCNAEVKVSTQRKHICTLLMELNKQMEENTCKEIELAPLESTLKEFLDKISNNVTHALRQTKFQGKPLQLVAAAKEPSKEEVIWEKAPAKVCDYLCPSTEQTAMPQSASKAPLFMVQKVTREKFTTYRPDLWEKRQSALKPNSHSRQRKKIPVKEDEQKK</sequence>
<dbReference type="Proteomes" id="UP000225706">
    <property type="component" value="Unassembled WGS sequence"/>
</dbReference>
<reference evidence="3" key="1">
    <citation type="journal article" date="2017" name="bioRxiv">
        <title>Comparative analysis of the genomes of Stylophora pistillata and Acropora digitifera provides evidence for extensive differences between species of corals.</title>
        <authorList>
            <person name="Voolstra C.R."/>
            <person name="Li Y."/>
            <person name="Liew Y.J."/>
            <person name="Baumgarten S."/>
            <person name="Zoccola D."/>
            <person name="Flot J.-F."/>
            <person name="Tambutte S."/>
            <person name="Allemand D."/>
            <person name="Aranda M."/>
        </authorList>
    </citation>
    <scope>NUCLEOTIDE SEQUENCE [LARGE SCALE GENOMIC DNA]</scope>
</reference>
<feature type="region of interest" description="Disordered" evidence="1">
    <location>
        <begin position="513"/>
        <end position="543"/>
    </location>
</feature>
<feature type="region of interest" description="Disordered" evidence="1">
    <location>
        <begin position="340"/>
        <end position="380"/>
    </location>
</feature>
<organism evidence="2 3">
    <name type="scientific">Stylophora pistillata</name>
    <name type="common">Smooth cauliflower coral</name>
    <dbReference type="NCBI Taxonomy" id="50429"/>
    <lineage>
        <taxon>Eukaryota</taxon>
        <taxon>Metazoa</taxon>
        <taxon>Cnidaria</taxon>
        <taxon>Anthozoa</taxon>
        <taxon>Hexacorallia</taxon>
        <taxon>Scleractinia</taxon>
        <taxon>Astrocoeniina</taxon>
        <taxon>Pocilloporidae</taxon>
        <taxon>Stylophora</taxon>
    </lineage>
</organism>
<protein>
    <submittedName>
        <fullName evidence="2">Uncharacterized protein</fullName>
    </submittedName>
</protein>